<evidence type="ECO:0000313" key="1">
    <source>
        <dbReference type="EMBL" id="SFK44971.1"/>
    </source>
</evidence>
<dbReference type="InterPro" id="IPR025528">
    <property type="entry name" value="BrnA_antitoxin"/>
</dbReference>
<name>A0A1I3ZMR2_9HYPH</name>
<dbReference type="Proteomes" id="UP000323300">
    <property type="component" value="Unassembled WGS sequence"/>
</dbReference>
<evidence type="ECO:0000313" key="2">
    <source>
        <dbReference type="Proteomes" id="UP000323300"/>
    </source>
</evidence>
<accession>A0A1I3ZMR2</accession>
<protein>
    <submittedName>
        <fullName evidence="1">BrnA antitoxin of type II toxin-antitoxin system</fullName>
    </submittedName>
</protein>
<dbReference type="RefSeq" id="WP_149760540.1">
    <property type="nucleotide sequence ID" value="NZ_BSPE01000031.1"/>
</dbReference>
<dbReference type="EMBL" id="FOSL01000006">
    <property type="protein sequence ID" value="SFK44971.1"/>
    <property type="molecule type" value="Genomic_DNA"/>
</dbReference>
<keyword evidence="2" id="KW-1185">Reference proteome</keyword>
<reference evidence="1 2" key="1">
    <citation type="submission" date="2016-10" db="EMBL/GenBank/DDBJ databases">
        <authorList>
            <person name="Varghese N."/>
            <person name="Submissions S."/>
        </authorList>
    </citation>
    <scope>NUCLEOTIDE SEQUENCE [LARGE SCALE GENOMIC DNA]</scope>
    <source>
        <strain evidence="1 2">DSM 21822</strain>
    </source>
</reference>
<dbReference type="OrthoDB" id="361944at2"/>
<sequence>MNKQNIVTTTLEEVQERIRRDGSRTDWARVDAMTDEEIEAQMRDDPDWKDFIDVDWSKAVAVYPQPKNPVSIRLDSDVLDFFKATGKGYQTRINAVLRHFMQETLKNKKAG</sequence>
<dbReference type="AlphaFoldDB" id="A0A1I3ZMR2"/>
<dbReference type="Pfam" id="PF14384">
    <property type="entry name" value="BrnA_antitoxin"/>
    <property type="match status" value="1"/>
</dbReference>
<organism evidence="1 2">
    <name type="scientific">Neomesorhizobium albiziae</name>
    <dbReference type="NCBI Taxonomy" id="335020"/>
    <lineage>
        <taxon>Bacteria</taxon>
        <taxon>Pseudomonadati</taxon>
        <taxon>Pseudomonadota</taxon>
        <taxon>Alphaproteobacteria</taxon>
        <taxon>Hyphomicrobiales</taxon>
        <taxon>Phyllobacteriaceae</taxon>
        <taxon>Neomesorhizobium</taxon>
    </lineage>
</organism>
<proteinExistence type="predicted"/>
<gene>
    <name evidence="1" type="ORF">SAMN04488498_106187</name>
</gene>